<dbReference type="RefSeq" id="WP_304559887.1">
    <property type="nucleotide sequence ID" value="NZ_JAUQSZ010000002.1"/>
</dbReference>
<name>A0ABT8ZWB4_9SPHN</name>
<keyword evidence="2" id="KW-0378">Hydrolase</keyword>
<dbReference type="InterPro" id="IPR036397">
    <property type="entry name" value="RNaseH_sf"/>
</dbReference>
<evidence type="ECO:0000313" key="3">
    <source>
        <dbReference type="Proteomes" id="UP001176468"/>
    </source>
</evidence>
<keyword evidence="2" id="KW-0269">Exonuclease</keyword>
<dbReference type="Pfam" id="PF00929">
    <property type="entry name" value="RNase_T"/>
    <property type="match status" value="1"/>
</dbReference>
<gene>
    <name evidence="2" type="ORF">Q5H94_03755</name>
</gene>
<keyword evidence="2" id="KW-0540">Nuclease</keyword>
<evidence type="ECO:0000313" key="2">
    <source>
        <dbReference type="EMBL" id="MDO7841429.1"/>
    </source>
</evidence>
<feature type="domain" description="Exonuclease" evidence="1">
    <location>
        <begin position="8"/>
        <end position="181"/>
    </location>
</feature>
<protein>
    <submittedName>
        <fullName evidence="2">Exonuclease domain-containing protein</fullName>
    </submittedName>
</protein>
<dbReference type="SMART" id="SM00479">
    <property type="entry name" value="EXOIII"/>
    <property type="match status" value="1"/>
</dbReference>
<dbReference type="CDD" id="cd06127">
    <property type="entry name" value="DEDDh"/>
    <property type="match status" value="1"/>
</dbReference>
<dbReference type="SUPFAM" id="SSF53098">
    <property type="entry name" value="Ribonuclease H-like"/>
    <property type="match status" value="1"/>
</dbReference>
<evidence type="ECO:0000259" key="1">
    <source>
        <dbReference type="SMART" id="SM00479"/>
    </source>
</evidence>
<dbReference type="PANTHER" id="PTHR30231">
    <property type="entry name" value="DNA POLYMERASE III SUBUNIT EPSILON"/>
    <property type="match status" value="1"/>
</dbReference>
<comment type="caution">
    <text evidence="2">The sequence shown here is derived from an EMBL/GenBank/DDBJ whole genome shotgun (WGS) entry which is preliminary data.</text>
</comment>
<organism evidence="2 3">
    <name type="scientific">Sphingomonas immobilis</name>
    <dbReference type="NCBI Taxonomy" id="3063997"/>
    <lineage>
        <taxon>Bacteria</taxon>
        <taxon>Pseudomonadati</taxon>
        <taxon>Pseudomonadota</taxon>
        <taxon>Alphaproteobacteria</taxon>
        <taxon>Sphingomonadales</taxon>
        <taxon>Sphingomonadaceae</taxon>
        <taxon>Sphingomonas</taxon>
    </lineage>
</organism>
<reference evidence="2" key="1">
    <citation type="submission" date="2023-07" db="EMBL/GenBank/DDBJ databases">
        <authorList>
            <person name="Kim M.K."/>
        </authorList>
    </citation>
    <scope>NUCLEOTIDE SEQUENCE</scope>
    <source>
        <strain evidence="2">CA1-15</strain>
    </source>
</reference>
<dbReference type="PANTHER" id="PTHR30231:SF37">
    <property type="entry name" value="EXODEOXYRIBONUCLEASE 10"/>
    <property type="match status" value="1"/>
</dbReference>
<proteinExistence type="predicted"/>
<dbReference type="Gene3D" id="3.30.420.10">
    <property type="entry name" value="Ribonuclease H-like superfamily/Ribonuclease H"/>
    <property type="match status" value="1"/>
</dbReference>
<sequence length="253" mass="28481">MPPPPPKIIRVVDLETTGPAPPAHGVCEIGWQDVALGADGRWELHGEGGARLVNPGRAMPPITQAIHHILDEQVADAPLWHDVARAALDPYPRRIALAAHRADFEQVFCTPALTRSAEWICTWKCAMRLWPDAPSFSNQVLRYWRKPEGIEHERGLPAHRAFPDAYVTAFTLRDMLNDVGFEQLLDWSRVPGLIPRVRYGPDRGKDWREIEEEVLIGFLGDRDIDIRYTAETELARRRGGGPVGRETRQGSLL</sequence>
<dbReference type="InterPro" id="IPR013520">
    <property type="entry name" value="Ribonucl_H"/>
</dbReference>
<dbReference type="EMBL" id="JAUQSZ010000002">
    <property type="protein sequence ID" value="MDO7841429.1"/>
    <property type="molecule type" value="Genomic_DNA"/>
</dbReference>
<dbReference type="InterPro" id="IPR012337">
    <property type="entry name" value="RNaseH-like_sf"/>
</dbReference>
<keyword evidence="3" id="KW-1185">Reference proteome</keyword>
<accession>A0ABT8ZWB4</accession>
<dbReference type="Proteomes" id="UP001176468">
    <property type="component" value="Unassembled WGS sequence"/>
</dbReference>
<dbReference type="GO" id="GO:0004527">
    <property type="term" value="F:exonuclease activity"/>
    <property type="evidence" value="ECO:0007669"/>
    <property type="project" value="UniProtKB-KW"/>
</dbReference>